<keyword evidence="2" id="KW-1185">Reference proteome</keyword>
<gene>
    <name evidence="1" type="ORF">N3K66_007706</name>
</gene>
<dbReference type="EMBL" id="CM047946">
    <property type="protein sequence ID" value="KAI9897850.1"/>
    <property type="molecule type" value="Genomic_DNA"/>
</dbReference>
<name>A0ACC0UUR4_9HYPO</name>
<protein>
    <submittedName>
        <fullName evidence="1">Uncharacterized protein</fullName>
    </submittedName>
</protein>
<comment type="caution">
    <text evidence="1">The sequence shown here is derived from an EMBL/GenBank/DDBJ whole genome shotgun (WGS) entry which is preliminary data.</text>
</comment>
<reference evidence="1" key="1">
    <citation type="submission" date="2022-10" db="EMBL/GenBank/DDBJ databases">
        <title>Complete Genome of Trichothecium roseum strain YXFP-22015, a Plant Pathogen Isolated from Citrus.</title>
        <authorList>
            <person name="Wang Y."/>
            <person name="Zhu L."/>
        </authorList>
    </citation>
    <scope>NUCLEOTIDE SEQUENCE</scope>
    <source>
        <strain evidence="1">YXFP-22015</strain>
    </source>
</reference>
<evidence type="ECO:0000313" key="2">
    <source>
        <dbReference type="Proteomes" id="UP001163324"/>
    </source>
</evidence>
<sequence length="141" mass="14802">MRFLTLLVSLAACSYARTQAKRNTTSADDYDGDYEVPGYEELGHEELGYEELGYEEPEEPAAVPPAHFACAADADCVVRNVGNCCGYYPLCANSAAVLPHPCPDGGFGVCGFAEVDSCACGSKGGCVSYQGGNIVGGYEYA</sequence>
<evidence type="ECO:0000313" key="1">
    <source>
        <dbReference type="EMBL" id="KAI9897850.1"/>
    </source>
</evidence>
<proteinExistence type="predicted"/>
<dbReference type="Proteomes" id="UP001163324">
    <property type="component" value="Chromosome 7"/>
</dbReference>
<accession>A0ACC0UUR4</accession>
<organism evidence="1 2">
    <name type="scientific">Trichothecium roseum</name>
    <dbReference type="NCBI Taxonomy" id="47278"/>
    <lineage>
        <taxon>Eukaryota</taxon>
        <taxon>Fungi</taxon>
        <taxon>Dikarya</taxon>
        <taxon>Ascomycota</taxon>
        <taxon>Pezizomycotina</taxon>
        <taxon>Sordariomycetes</taxon>
        <taxon>Hypocreomycetidae</taxon>
        <taxon>Hypocreales</taxon>
        <taxon>Hypocreales incertae sedis</taxon>
        <taxon>Trichothecium</taxon>
    </lineage>
</organism>